<dbReference type="AlphaFoldDB" id="A0A1Y1XSN9"/>
<keyword evidence="3" id="KW-1185">Reference proteome</keyword>
<dbReference type="Proteomes" id="UP000193498">
    <property type="component" value="Unassembled WGS sequence"/>
</dbReference>
<reference evidence="2 3" key="1">
    <citation type="submission" date="2016-07" db="EMBL/GenBank/DDBJ databases">
        <title>Pervasive Adenine N6-methylation of Active Genes in Fungi.</title>
        <authorList>
            <consortium name="DOE Joint Genome Institute"/>
            <person name="Mondo S.J."/>
            <person name="Dannebaum R.O."/>
            <person name="Kuo R.C."/>
            <person name="Labutti K."/>
            <person name="Haridas S."/>
            <person name="Kuo A."/>
            <person name="Salamov A."/>
            <person name="Ahrendt S.R."/>
            <person name="Lipzen A."/>
            <person name="Sullivan W."/>
            <person name="Andreopoulos W.B."/>
            <person name="Clum A."/>
            <person name="Lindquist E."/>
            <person name="Daum C."/>
            <person name="Ramamoorthy G.K."/>
            <person name="Gryganskyi A."/>
            <person name="Culley D."/>
            <person name="Magnuson J.K."/>
            <person name="James T.Y."/>
            <person name="O'Malley M.A."/>
            <person name="Stajich J.E."/>
            <person name="Spatafora J.W."/>
            <person name="Visel A."/>
            <person name="Grigoriev I.V."/>
        </authorList>
    </citation>
    <scope>NUCLEOTIDE SEQUENCE [LARGE SCALE GENOMIC DNA]</scope>
    <source>
        <strain evidence="2 3">CBS 931.73</strain>
    </source>
</reference>
<dbReference type="EMBL" id="MCFE01000498">
    <property type="protein sequence ID" value="ORX88777.1"/>
    <property type="molecule type" value="Genomic_DNA"/>
</dbReference>
<protein>
    <submittedName>
        <fullName evidence="2">Uncharacterized protein</fullName>
    </submittedName>
</protein>
<proteinExistence type="predicted"/>
<dbReference type="InParanoid" id="A0A1Y1XSN9"/>
<evidence type="ECO:0000256" key="1">
    <source>
        <dbReference type="SAM" id="MobiDB-lite"/>
    </source>
</evidence>
<sequence>MRLGLFPVELSFYHIQAHLRTALCLVSLTFTANDAHIMEFNGKHKHNTYYIVNISLLLEREHIYSTSNLASIKQIQAFYFNCTDQHHPHYLIDHLDFPLLPRFGYYINLPEKQRRTNSAGCLSGFHFGREQHQHNPPRNAHLTAILEGLWRRNQLLPSTISLDPEVAHASHDSEPSPSRTPPALRRAFRD</sequence>
<accession>A0A1Y1XSN9</accession>
<name>A0A1Y1XSN9_9FUNG</name>
<gene>
    <name evidence="2" type="ORF">K493DRAFT_359057</name>
</gene>
<comment type="caution">
    <text evidence="2">The sequence shown here is derived from an EMBL/GenBank/DDBJ whole genome shotgun (WGS) entry which is preliminary data.</text>
</comment>
<feature type="region of interest" description="Disordered" evidence="1">
    <location>
        <begin position="166"/>
        <end position="190"/>
    </location>
</feature>
<organism evidence="2 3">
    <name type="scientific">Basidiobolus meristosporus CBS 931.73</name>
    <dbReference type="NCBI Taxonomy" id="1314790"/>
    <lineage>
        <taxon>Eukaryota</taxon>
        <taxon>Fungi</taxon>
        <taxon>Fungi incertae sedis</taxon>
        <taxon>Zoopagomycota</taxon>
        <taxon>Entomophthoromycotina</taxon>
        <taxon>Basidiobolomycetes</taxon>
        <taxon>Basidiobolales</taxon>
        <taxon>Basidiobolaceae</taxon>
        <taxon>Basidiobolus</taxon>
    </lineage>
</organism>
<evidence type="ECO:0000313" key="2">
    <source>
        <dbReference type="EMBL" id="ORX88777.1"/>
    </source>
</evidence>
<evidence type="ECO:0000313" key="3">
    <source>
        <dbReference type="Proteomes" id="UP000193498"/>
    </source>
</evidence>